<evidence type="ECO:0000259" key="7">
    <source>
        <dbReference type="Pfam" id="PF10590"/>
    </source>
</evidence>
<dbReference type="InterPro" id="IPR012349">
    <property type="entry name" value="Split_barrel_FMN-bd"/>
</dbReference>
<keyword evidence="3" id="KW-0285">Flavoprotein</keyword>
<evidence type="ECO:0000256" key="2">
    <source>
        <dbReference type="ARBA" id="ARBA00007301"/>
    </source>
</evidence>
<dbReference type="SUPFAM" id="SSF50475">
    <property type="entry name" value="FMN-binding split barrel"/>
    <property type="match status" value="1"/>
</dbReference>
<evidence type="ECO:0000256" key="3">
    <source>
        <dbReference type="ARBA" id="ARBA00022630"/>
    </source>
</evidence>
<comment type="caution">
    <text evidence="8">The sequence shown here is derived from an EMBL/GenBank/DDBJ whole genome shotgun (WGS) entry which is preliminary data.</text>
</comment>
<reference evidence="8 9" key="1">
    <citation type="journal article" date="2020" name="ISME J.">
        <title>Comparative genomics reveals insights into cyanobacterial evolution and habitat adaptation.</title>
        <authorList>
            <person name="Chen M.Y."/>
            <person name="Teng W.K."/>
            <person name="Zhao L."/>
            <person name="Hu C.X."/>
            <person name="Zhou Y.K."/>
            <person name="Han B.P."/>
            <person name="Song L.R."/>
            <person name="Shu W.S."/>
        </authorList>
    </citation>
    <scope>NUCLEOTIDE SEQUENCE [LARGE SCALE GENOMIC DNA]</scope>
    <source>
        <strain evidence="8 9">FACHB-3921</strain>
    </source>
</reference>
<comment type="cofactor">
    <cofactor evidence="1">
        <name>FMN</name>
        <dbReference type="ChEBI" id="CHEBI:58210"/>
    </cofactor>
</comment>
<sequence length="205" mass="22622">MDIVRISPAAPEFAAPPAEPMALIRAWFDSASANKVNEPGAMALATADATRQVSNRIVKLLELRDEGVTFTTHSGSVKGRQLAETGFASGVLYWRETCRQLILSGPTKPLPDEESDALWAARHPSSYPMSTLSQQSQPLHDEDALRQRAAALASSGEVLARPNTWKGYIIEPVAIEFWQADPDRLHQRLLYERTAVGWCTTRLQP</sequence>
<comment type="similarity">
    <text evidence="2">Belongs to the pyridoxamine 5'-phosphate oxidase family.</text>
</comment>
<dbReference type="Proteomes" id="UP000621307">
    <property type="component" value="Unassembled WGS sequence"/>
</dbReference>
<evidence type="ECO:0000256" key="5">
    <source>
        <dbReference type="ARBA" id="ARBA00023002"/>
    </source>
</evidence>
<protein>
    <submittedName>
        <fullName evidence="8">Pyridoxal 5'-phosphate synthase</fullName>
        <ecNumber evidence="8">1.4.3.5</ecNumber>
    </submittedName>
</protein>
<dbReference type="NCBIfam" id="NF004231">
    <property type="entry name" value="PRK05679.1"/>
    <property type="match status" value="1"/>
</dbReference>
<keyword evidence="4" id="KW-0288">FMN</keyword>
<dbReference type="InterPro" id="IPR019576">
    <property type="entry name" value="Pyridoxamine_oxidase_dimer_C"/>
</dbReference>
<keyword evidence="5 8" id="KW-0560">Oxidoreductase</keyword>
<dbReference type="InterPro" id="IPR000659">
    <property type="entry name" value="Pyridox_Oxase"/>
</dbReference>
<dbReference type="InterPro" id="IPR011576">
    <property type="entry name" value="Pyridox_Oxase_N"/>
</dbReference>
<evidence type="ECO:0000313" key="9">
    <source>
        <dbReference type="Proteomes" id="UP000621307"/>
    </source>
</evidence>
<evidence type="ECO:0000256" key="1">
    <source>
        <dbReference type="ARBA" id="ARBA00001917"/>
    </source>
</evidence>
<dbReference type="Gene3D" id="2.30.110.10">
    <property type="entry name" value="Electron Transport, Fmn-binding Protein, Chain A"/>
    <property type="match status" value="1"/>
</dbReference>
<feature type="domain" description="Pyridoxine 5'-phosphate oxidase dimerisation C-terminal" evidence="7">
    <location>
        <begin position="165"/>
        <end position="205"/>
    </location>
</feature>
<dbReference type="PANTHER" id="PTHR10851:SF0">
    <property type="entry name" value="PYRIDOXINE-5'-PHOSPHATE OXIDASE"/>
    <property type="match status" value="1"/>
</dbReference>
<dbReference type="PIRSF" id="PIRSF000190">
    <property type="entry name" value="Pyd_amn-ph_oxd"/>
    <property type="match status" value="1"/>
</dbReference>
<proteinExistence type="inferred from homology"/>
<dbReference type="EMBL" id="JACJQL010000094">
    <property type="protein sequence ID" value="MBD2255421.1"/>
    <property type="molecule type" value="Genomic_DNA"/>
</dbReference>
<evidence type="ECO:0000259" key="6">
    <source>
        <dbReference type="Pfam" id="PF01243"/>
    </source>
</evidence>
<accession>A0ABR8BNL0</accession>
<dbReference type="PANTHER" id="PTHR10851">
    <property type="entry name" value="PYRIDOXINE-5-PHOSPHATE OXIDASE"/>
    <property type="match status" value="1"/>
</dbReference>
<organism evidence="8 9">
    <name type="scientific">Nostoc parmelioides FACHB-3921</name>
    <dbReference type="NCBI Taxonomy" id="2692909"/>
    <lineage>
        <taxon>Bacteria</taxon>
        <taxon>Bacillati</taxon>
        <taxon>Cyanobacteriota</taxon>
        <taxon>Cyanophyceae</taxon>
        <taxon>Nostocales</taxon>
        <taxon>Nostocaceae</taxon>
        <taxon>Nostoc</taxon>
    </lineage>
</organism>
<feature type="domain" description="Pyridoxamine 5'-phosphate oxidase N-terminal" evidence="6">
    <location>
        <begin position="35"/>
        <end position="151"/>
    </location>
</feature>
<dbReference type="EC" id="1.4.3.5" evidence="8"/>
<dbReference type="Pfam" id="PF01243">
    <property type="entry name" value="PNPOx_N"/>
    <property type="match status" value="1"/>
</dbReference>
<evidence type="ECO:0000256" key="4">
    <source>
        <dbReference type="ARBA" id="ARBA00022643"/>
    </source>
</evidence>
<keyword evidence="9" id="KW-1185">Reference proteome</keyword>
<dbReference type="Pfam" id="PF10590">
    <property type="entry name" value="PNP_phzG_C"/>
    <property type="match status" value="1"/>
</dbReference>
<name>A0ABR8BNL0_9NOSO</name>
<dbReference type="GO" id="GO:0004733">
    <property type="term" value="F:pyridoxamine phosphate oxidase activity"/>
    <property type="evidence" value="ECO:0007669"/>
    <property type="project" value="UniProtKB-EC"/>
</dbReference>
<evidence type="ECO:0000313" key="8">
    <source>
        <dbReference type="EMBL" id="MBD2255421.1"/>
    </source>
</evidence>
<gene>
    <name evidence="8" type="ORF">H6G14_29870</name>
</gene>